<evidence type="ECO:0000313" key="2">
    <source>
        <dbReference type="EMBL" id="MBK1932061.1"/>
    </source>
</evidence>
<dbReference type="OrthoDB" id="9863229at2"/>
<evidence type="ECO:0000313" key="5">
    <source>
        <dbReference type="Proteomes" id="UP000664048"/>
    </source>
</evidence>
<evidence type="ECO:0000313" key="4">
    <source>
        <dbReference type="EMBL" id="WFN23361.1"/>
    </source>
</evidence>
<evidence type="ECO:0000313" key="6">
    <source>
        <dbReference type="Proteomes" id="UP001220209"/>
    </source>
</evidence>
<organism evidence="1">
    <name type="scientific">Burkholderia contaminans</name>
    <dbReference type="NCBI Taxonomy" id="488447"/>
    <lineage>
        <taxon>Bacteria</taxon>
        <taxon>Pseudomonadati</taxon>
        <taxon>Pseudomonadota</taxon>
        <taxon>Betaproteobacteria</taxon>
        <taxon>Burkholderiales</taxon>
        <taxon>Burkholderiaceae</taxon>
        <taxon>Burkholderia</taxon>
        <taxon>Burkholderia cepacia complex</taxon>
    </lineage>
</organism>
<evidence type="ECO:0000313" key="3">
    <source>
        <dbReference type="EMBL" id="MBO1835084.1"/>
    </source>
</evidence>
<reference evidence="1" key="2">
    <citation type="journal article" date="2017" name="Genome Announc.">
        <title>High-Quality Draft Genome Sequence of Burkholderia contaminans CH-1, a Gram-Negative Bacterium That Metabolizes 2-Azahypoxanthine, a Plant Growth-Regulating Compound.</title>
        <authorList>
            <person name="Choi J.-H."/>
            <person name="Sugiura H."/>
            <person name="Moriuchi R."/>
            <person name="Kawagishi H."/>
            <person name="Dohra H."/>
        </authorList>
    </citation>
    <scope>NUCLEOTIDE SEQUENCE</scope>
    <source>
        <strain evidence="1">CH-1</strain>
        <plasmid evidence="1">pBC453</plasmid>
    </source>
</reference>
<dbReference type="Proteomes" id="UP001220209">
    <property type="component" value="Plasmid unnamed1"/>
</dbReference>
<sequence>MAKIELSLQSAVALYEVATKVRNRELDAGSVTEAYLELAGQLDRFLSEVPEWAPGRSGNMQIAGPGWMVSYKVASDSELPETALIDRDSGEYFMLSGDHRAAYKQVATRGLDALKEVYESLKDRFPHEA</sequence>
<reference evidence="2" key="3">
    <citation type="submission" date="2021-01" db="EMBL/GenBank/DDBJ databases">
        <title>Outbreak of Burkholderia contaminns endophthalmitis traced to a clinical ventilation system.</title>
        <authorList>
            <person name="Lipuma J."/>
            <person name="Spilker T."/>
            <person name="Kratholm J."/>
        </authorList>
    </citation>
    <scope>NUCLEOTIDE SEQUENCE</scope>
    <source>
        <strain evidence="2">HI4954</strain>
    </source>
</reference>
<dbReference type="GeneID" id="71059923"/>
<gene>
    <name evidence="1" type="ORF">BCCH1_80440</name>
    <name evidence="3" type="ORF">J4M89_37455</name>
    <name evidence="2" type="ORF">JIN94_19420</name>
    <name evidence="4" type="ORF">LXE91_40225</name>
</gene>
<keyword evidence="5" id="KW-1185">Reference proteome</keyword>
<dbReference type="Proteomes" id="UP000611459">
    <property type="component" value="Unassembled WGS sequence"/>
</dbReference>
<accession>A0A286P6R9</accession>
<reference evidence="4 6" key="5">
    <citation type="submission" date="2021-12" db="EMBL/GenBank/DDBJ databases">
        <title>Genomic and phenotypic characterization of three Burkholderia contaminans isolates recovered from different sources.</title>
        <authorList>
            <person name="Lopez De Volder A."/>
            <person name="Fan Y."/>
            <person name="Nunvar J."/>
            <person name="Herrera T."/>
            <person name="Timp W."/>
            <person name="Degrossi J."/>
        </authorList>
    </citation>
    <scope>NUCLEOTIDE SEQUENCE [LARGE SCALE GENOMIC DNA]</scope>
    <source>
        <strain evidence="4 6">LMG 23361</strain>
        <plasmid evidence="4 6">unnamed1</plasmid>
    </source>
</reference>
<dbReference type="EMBL" id="JAENIB010000007">
    <property type="protein sequence ID" value="MBK1932061.1"/>
    <property type="molecule type" value="Genomic_DNA"/>
</dbReference>
<dbReference type="EMBL" id="AP018360">
    <property type="protein sequence ID" value="BBA45533.1"/>
    <property type="molecule type" value="Genomic_DNA"/>
</dbReference>
<reference evidence="1" key="1">
    <citation type="journal article" date="2016" name="Biosci. Biotechnol. Biochem.">
        <title>Bioconversion of AHX to AOH by resting cells of Burkholderia contaminans CH-1.</title>
        <authorList>
            <person name="Choi J.H."/>
            <person name="Kikuchi A."/>
            <person name="Pumkaeo P."/>
            <person name="Hirai H."/>
            <person name="Tokuyama S."/>
            <person name="Kawagishi H."/>
        </authorList>
    </citation>
    <scope>NUCLEOTIDE SEQUENCE</scope>
    <source>
        <strain evidence="1">CH-1</strain>
        <plasmid evidence="1">pBC453</plasmid>
    </source>
</reference>
<keyword evidence="1" id="KW-0614">Plasmid</keyword>
<reference evidence="3 5" key="4">
    <citation type="submission" date="2021-03" db="EMBL/GenBank/DDBJ databases">
        <title>Clinical course, treatment and visual outcome of an outbreak of Burkholderia contaminans endophthalmitis following cataract surgery.</title>
        <authorList>
            <person name="Lind C."/>
            <person name="Olsen K."/>
            <person name="Angelsen N.K."/>
            <person name="Krefting E.A."/>
            <person name="Fossen K."/>
            <person name="Gravningen K."/>
            <person name="Depoorter E."/>
            <person name="Vandamme P."/>
            <person name="Bertelsen G."/>
        </authorList>
    </citation>
    <scope>NUCLEOTIDE SEQUENCE [LARGE SCALE GENOMIC DNA]</scope>
    <source>
        <strain evidence="3 5">51242556</strain>
    </source>
</reference>
<geneLocation type="plasmid" evidence="1">
    <name>pBC453</name>
</geneLocation>
<dbReference type="RefSeq" id="WP_046543824.1">
    <property type="nucleotide sequence ID" value="NZ_AP018360.1"/>
</dbReference>
<evidence type="ECO:0000313" key="1">
    <source>
        <dbReference type="EMBL" id="BBA45533.1"/>
    </source>
</evidence>
<proteinExistence type="predicted"/>
<dbReference type="AlphaFoldDB" id="A0A286P6R9"/>
<dbReference type="Proteomes" id="UP000664048">
    <property type="component" value="Unassembled WGS sequence"/>
</dbReference>
<name>A0A286P6R9_9BURK</name>
<dbReference type="EMBL" id="CP090643">
    <property type="protein sequence ID" value="WFN23361.1"/>
    <property type="molecule type" value="Genomic_DNA"/>
</dbReference>
<protein>
    <submittedName>
        <fullName evidence="1">Uncharacterized protein</fullName>
    </submittedName>
</protein>
<dbReference type="EMBL" id="JAGEMX010000025">
    <property type="protein sequence ID" value="MBO1835084.1"/>
    <property type="molecule type" value="Genomic_DNA"/>
</dbReference>
<geneLocation type="plasmid" evidence="4 6">
    <name>unnamed1</name>
</geneLocation>